<feature type="chain" id="PRO_5020492381" description="ABC-type transport auxiliary lipoprotein component domain-containing protein" evidence="1">
    <location>
        <begin position="17"/>
        <end position="190"/>
    </location>
</feature>
<feature type="signal peptide" evidence="1">
    <location>
        <begin position="1"/>
        <end position="16"/>
    </location>
</feature>
<comment type="caution">
    <text evidence="3">The sequence shown here is derived from an EMBL/GenBank/DDBJ whole genome shotgun (WGS) entry which is preliminary data.</text>
</comment>
<dbReference type="OrthoDB" id="7858211at2"/>
<dbReference type="InterPro" id="IPR005586">
    <property type="entry name" value="ABC_trans_aux"/>
</dbReference>
<organism evidence="3 4">
    <name type="scientific">Rhodovulum steppense</name>
    <dbReference type="NCBI Taxonomy" id="540251"/>
    <lineage>
        <taxon>Bacteria</taxon>
        <taxon>Pseudomonadati</taxon>
        <taxon>Pseudomonadota</taxon>
        <taxon>Alphaproteobacteria</taxon>
        <taxon>Rhodobacterales</taxon>
        <taxon>Paracoccaceae</taxon>
        <taxon>Rhodovulum</taxon>
    </lineage>
</organism>
<evidence type="ECO:0000259" key="2">
    <source>
        <dbReference type="Pfam" id="PF03886"/>
    </source>
</evidence>
<dbReference type="RefSeq" id="WP_132694497.1">
    <property type="nucleotide sequence ID" value="NZ_SLVM01000009.1"/>
</dbReference>
<dbReference type="PROSITE" id="PS51257">
    <property type="entry name" value="PROKAR_LIPOPROTEIN"/>
    <property type="match status" value="1"/>
</dbReference>
<feature type="domain" description="ABC-type transport auxiliary lipoprotein component" evidence="2">
    <location>
        <begin position="34"/>
        <end position="185"/>
    </location>
</feature>
<dbReference type="EMBL" id="SLVM01000009">
    <property type="protein sequence ID" value="TCM84996.1"/>
    <property type="molecule type" value="Genomic_DNA"/>
</dbReference>
<dbReference type="AlphaFoldDB" id="A0A4R1YVM4"/>
<name>A0A4R1YVM4_9RHOB</name>
<dbReference type="Gene3D" id="3.40.50.10610">
    <property type="entry name" value="ABC-type transport auxiliary lipoprotein component"/>
    <property type="match status" value="1"/>
</dbReference>
<gene>
    <name evidence="3" type="ORF">EV216_10981</name>
</gene>
<evidence type="ECO:0000313" key="3">
    <source>
        <dbReference type="EMBL" id="TCM84996.1"/>
    </source>
</evidence>
<accession>A0A4R1YVM4</accession>
<dbReference type="SUPFAM" id="SSF159594">
    <property type="entry name" value="XCC0632-like"/>
    <property type="match status" value="1"/>
</dbReference>
<sequence>MKHAAPLLAFALVALAAGCASTPPLRYTVPEAPVAGPRLPSAFATVALREVALPAYAASDEIHIRTADGALAPAPAVLWADDPARAITGDLARYLGRMTGATVAAEPWPFFERAAATLEVRVSDMLAEADGRFRLSGQYFVAPEQGRRGRSGSFAITTRIAPGGGPAAIAAARGEALRDLAALIAREGLR</sequence>
<keyword evidence="4" id="KW-1185">Reference proteome</keyword>
<dbReference type="Proteomes" id="UP000295277">
    <property type="component" value="Unassembled WGS sequence"/>
</dbReference>
<evidence type="ECO:0000256" key="1">
    <source>
        <dbReference type="SAM" id="SignalP"/>
    </source>
</evidence>
<reference evidence="3 4" key="1">
    <citation type="submission" date="2019-03" db="EMBL/GenBank/DDBJ databases">
        <title>Genomic Encyclopedia of Type Strains, Phase IV (KMG-IV): sequencing the most valuable type-strain genomes for metagenomic binning, comparative biology and taxonomic classification.</title>
        <authorList>
            <person name="Goeker M."/>
        </authorList>
    </citation>
    <scope>NUCLEOTIDE SEQUENCE [LARGE SCALE GENOMIC DNA]</scope>
    <source>
        <strain evidence="3 4">DSM 21153</strain>
    </source>
</reference>
<protein>
    <recommendedName>
        <fullName evidence="2">ABC-type transport auxiliary lipoprotein component domain-containing protein</fullName>
    </recommendedName>
</protein>
<dbReference type="Pfam" id="PF03886">
    <property type="entry name" value="ABC_trans_aux"/>
    <property type="match status" value="1"/>
</dbReference>
<keyword evidence="1" id="KW-0732">Signal</keyword>
<evidence type="ECO:0000313" key="4">
    <source>
        <dbReference type="Proteomes" id="UP000295277"/>
    </source>
</evidence>
<proteinExistence type="predicted"/>